<keyword evidence="3" id="KW-1133">Transmembrane helix</keyword>
<organism evidence="5 6">
    <name type="scientific">Sphingomonas panacisoli</name>
    <dbReference type="NCBI Taxonomy" id="1813879"/>
    <lineage>
        <taxon>Bacteria</taxon>
        <taxon>Pseudomonadati</taxon>
        <taxon>Pseudomonadota</taxon>
        <taxon>Alphaproteobacteria</taxon>
        <taxon>Sphingomonadales</taxon>
        <taxon>Sphingomonadaceae</taxon>
        <taxon>Sphingomonas</taxon>
    </lineage>
</organism>
<dbReference type="PANTHER" id="PTHR45138:SF9">
    <property type="entry name" value="DIGUANYLATE CYCLASE DGCM-RELATED"/>
    <property type="match status" value="1"/>
</dbReference>
<dbReference type="AlphaFoldDB" id="A0A5B8LGF2"/>
<dbReference type="SMART" id="SM00267">
    <property type="entry name" value="GGDEF"/>
    <property type="match status" value="1"/>
</dbReference>
<keyword evidence="3" id="KW-0472">Membrane</keyword>
<proteinExistence type="predicted"/>
<feature type="transmembrane region" description="Helical" evidence="3">
    <location>
        <begin position="31"/>
        <end position="48"/>
    </location>
</feature>
<feature type="transmembrane region" description="Helical" evidence="3">
    <location>
        <begin position="79"/>
        <end position="96"/>
    </location>
</feature>
<dbReference type="InterPro" id="IPR029787">
    <property type="entry name" value="Nucleotide_cyclase"/>
</dbReference>
<dbReference type="PROSITE" id="PS50887">
    <property type="entry name" value="GGDEF"/>
    <property type="match status" value="1"/>
</dbReference>
<sequence length="312" mass="33003">MARLLMLFAGLSAILWSGAVGWMLAVGTDNQVMFVVCITLAAISMTIANVAYWPVYVIFAIPVSLSAAFGLAISGRPGHAVLAGAGLALAVSMSAISRRLGNQITRAFSLATANQALVDSLGERGRELEQACDALERVSRTDPLTGLANRRSRDMRLADEWTRAMRSGGSLAVVAIDVDRFKRFNDTHGHDEGDRALQAVAAMLEQGIRVPIDLAARQGGEEFMLILPGVDLAGAASIAERVRVMVAKCSADPAYALPEKITISLGVAAMEPALGRSMHELTIAADAALYQAKLGGRNRYELGTIRPVASAA</sequence>
<dbReference type="KEGG" id="spai:FPZ24_06615"/>
<dbReference type="GO" id="GO:0052621">
    <property type="term" value="F:diguanylate cyclase activity"/>
    <property type="evidence" value="ECO:0007669"/>
    <property type="project" value="UniProtKB-EC"/>
</dbReference>
<dbReference type="GO" id="GO:1902201">
    <property type="term" value="P:negative regulation of bacterial-type flagellum-dependent cell motility"/>
    <property type="evidence" value="ECO:0007669"/>
    <property type="project" value="TreeGrafter"/>
</dbReference>
<dbReference type="InterPro" id="IPR000160">
    <property type="entry name" value="GGDEF_dom"/>
</dbReference>
<keyword evidence="3" id="KW-0812">Transmembrane</keyword>
<evidence type="ECO:0000313" key="6">
    <source>
        <dbReference type="Proteomes" id="UP000315673"/>
    </source>
</evidence>
<accession>A0A5B8LGF2</accession>
<dbReference type="InterPro" id="IPR050469">
    <property type="entry name" value="Diguanylate_Cyclase"/>
</dbReference>
<evidence type="ECO:0000256" key="2">
    <source>
        <dbReference type="ARBA" id="ARBA00034247"/>
    </source>
</evidence>
<dbReference type="NCBIfam" id="TIGR00254">
    <property type="entry name" value="GGDEF"/>
    <property type="match status" value="1"/>
</dbReference>
<evidence type="ECO:0000256" key="3">
    <source>
        <dbReference type="SAM" id="Phobius"/>
    </source>
</evidence>
<dbReference type="Proteomes" id="UP000315673">
    <property type="component" value="Chromosome"/>
</dbReference>
<keyword evidence="6" id="KW-1185">Reference proteome</keyword>
<dbReference type="OrthoDB" id="9812260at2"/>
<name>A0A5B8LGF2_9SPHN</name>
<dbReference type="EC" id="2.7.7.65" evidence="1"/>
<dbReference type="Gene3D" id="3.30.70.270">
    <property type="match status" value="1"/>
</dbReference>
<feature type="domain" description="GGDEF" evidence="4">
    <location>
        <begin position="169"/>
        <end position="305"/>
    </location>
</feature>
<feature type="transmembrane region" description="Helical" evidence="3">
    <location>
        <begin position="55"/>
        <end position="73"/>
    </location>
</feature>
<evidence type="ECO:0000313" key="5">
    <source>
        <dbReference type="EMBL" id="QDZ07191.1"/>
    </source>
</evidence>
<evidence type="ECO:0000256" key="1">
    <source>
        <dbReference type="ARBA" id="ARBA00012528"/>
    </source>
</evidence>
<dbReference type="PANTHER" id="PTHR45138">
    <property type="entry name" value="REGULATORY COMPONENTS OF SENSORY TRANSDUCTION SYSTEM"/>
    <property type="match status" value="1"/>
</dbReference>
<dbReference type="SUPFAM" id="SSF55073">
    <property type="entry name" value="Nucleotide cyclase"/>
    <property type="match status" value="1"/>
</dbReference>
<reference evidence="5 6" key="1">
    <citation type="submission" date="2019-07" db="EMBL/GenBank/DDBJ databases">
        <title>Full genome sequence of Sphingomonas sp. 4R-6-7(HKS19).</title>
        <authorList>
            <person name="Im W.-T."/>
        </authorList>
    </citation>
    <scope>NUCLEOTIDE SEQUENCE [LARGE SCALE GENOMIC DNA]</scope>
    <source>
        <strain evidence="5 6">HKS19</strain>
    </source>
</reference>
<evidence type="ECO:0000259" key="4">
    <source>
        <dbReference type="PROSITE" id="PS50887"/>
    </source>
</evidence>
<protein>
    <recommendedName>
        <fullName evidence="1">diguanylate cyclase</fullName>
        <ecNumber evidence="1">2.7.7.65</ecNumber>
    </recommendedName>
</protein>
<dbReference type="GO" id="GO:0005886">
    <property type="term" value="C:plasma membrane"/>
    <property type="evidence" value="ECO:0007669"/>
    <property type="project" value="TreeGrafter"/>
</dbReference>
<dbReference type="FunFam" id="3.30.70.270:FF:000001">
    <property type="entry name" value="Diguanylate cyclase domain protein"/>
    <property type="match status" value="1"/>
</dbReference>
<comment type="catalytic activity">
    <reaction evidence="2">
        <text>2 GTP = 3',3'-c-di-GMP + 2 diphosphate</text>
        <dbReference type="Rhea" id="RHEA:24898"/>
        <dbReference type="ChEBI" id="CHEBI:33019"/>
        <dbReference type="ChEBI" id="CHEBI:37565"/>
        <dbReference type="ChEBI" id="CHEBI:58805"/>
        <dbReference type="EC" id="2.7.7.65"/>
    </reaction>
</comment>
<dbReference type="EMBL" id="CP042306">
    <property type="protein sequence ID" value="QDZ07191.1"/>
    <property type="molecule type" value="Genomic_DNA"/>
</dbReference>
<dbReference type="Pfam" id="PF00990">
    <property type="entry name" value="GGDEF"/>
    <property type="match status" value="1"/>
</dbReference>
<dbReference type="CDD" id="cd01949">
    <property type="entry name" value="GGDEF"/>
    <property type="match status" value="1"/>
</dbReference>
<dbReference type="GO" id="GO:0043709">
    <property type="term" value="P:cell adhesion involved in single-species biofilm formation"/>
    <property type="evidence" value="ECO:0007669"/>
    <property type="project" value="TreeGrafter"/>
</dbReference>
<gene>
    <name evidence="5" type="ORF">FPZ24_06615</name>
</gene>
<dbReference type="InterPro" id="IPR043128">
    <property type="entry name" value="Rev_trsase/Diguanyl_cyclase"/>
</dbReference>